<evidence type="ECO:0000313" key="4">
    <source>
        <dbReference type="Proteomes" id="UP000540423"/>
    </source>
</evidence>
<organism evidence="3 4">
    <name type="scientific">Streptomyces candidus</name>
    <dbReference type="NCBI Taxonomy" id="67283"/>
    <lineage>
        <taxon>Bacteria</taxon>
        <taxon>Bacillati</taxon>
        <taxon>Actinomycetota</taxon>
        <taxon>Actinomycetes</taxon>
        <taxon>Kitasatosporales</taxon>
        <taxon>Streptomycetaceae</taxon>
        <taxon>Streptomyces</taxon>
    </lineage>
</organism>
<evidence type="ECO:0000256" key="2">
    <source>
        <dbReference type="SAM" id="Phobius"/>
    </source>
</evidence>
<dbReference type="InterPro" id="IPR037185">
    <property type="entry name" value="EmrE-like"/>
</dbReference>
<feature type="transmembrane region" description="Helical" evidence="2">
    <location>
        <begin position="283"/>
        <end position="303"/>
    </location>
</feature>
<feature type="transmembrane region" description="Helical" evidence="2">
    <location>
        <begin position="133"/>
        <end position="153"/>
    </location>
</feature>
<feature type="transmembrane region" description="Helical" evidence="2">
    <location>
        <begin position="213"/>
        <end position="239"/>
    </location>
</feature>
<gene>
    <name evidence="3" type="ORF">HNQ79_000972</name>
</gene>
<keyword evidence="2" id="KW-0812">Transmembrane</keyword>
<feature type="transmembrane region" description="Helical" evidence="2">
    <location>
        <begin position="6"/>
        <end position="22"/>
    </location>
</feature>
<feature type="transmembrane region" description="Helical" evidence="2">
    <location>
        <begin position="74"/>
        <end position="92"/>
    </location>
</feature>
<feature type="compositionally biased region" description="Pro residues" evidence="1">
    <location>
        <begin position="313"/>
        <end position="324"/>
    </location>
</feature>
<feature type="compositionally biased region" description="Basic residues" evidence="1">
    <location>
        <begin position="166"/>
        <end position="178"/>
    </location>
</feature>
<sequence>MWWGVTAALFANVFFSGGFVLEKRALNSLPGLDIHRPARAVRLLLGSPLWIGGSLALSAGFVAQLVVYRTLPMAVAQALFISGLVLLLLLSSRALGERTSGRERWAMAAIVVALLMVVLSLDAHTDAIGTSSPAPLILLLSGVSIGAGIWVYAAADRRGSRTPPARPRKAHGTHRAPKKPSSGVAYGVAVGLVYGVSSLAIKGVSAHLDLSDLAGTVVALLSSPYPYLLLVTGATGLVLSQTALQRCRASLVVPVCTTTSCLYTASLGSLAFGESLPDDPLRLALRIAGAALAVAVLLSLPSAEPAAPAAPRGLPPREPLPEVPPTVKIPFVNSPPLEGREP</sequence>
<reference evidence="3 4" key="1">
    <citation type="submission" date="2020-08" db="EMBL/GenBank/DDBJ databases">
        <title>Genomic Encyclopedia of Type Strains, Phase IV (KMG-IV): sequencing the most valuable type-strain genomes for metagenomic binning, comparative biology and taxonomic classification.</title>
        <authorList>
            <person name="Goeker M."/>
        </authorList>
    </citation>
    <scope>NUCLEOTIDE SEQUENCE [LARGE SCALE GENOMIC DNA]</scope>
    <source>
        <strain evidence="3 4">DSM 40141</strain>
    </source>
</reference>
<comment type="caution">
    <text evidence="3">The sequence shown here is derived from an EMBL/GenBank/DDBJ whole genome shotgun (WGS) entry which is preliminary data.</text>
</comment>
<dbReference type="SUPFAM" id="SSF103481">
    <property type="entry name" value="Multidrug resistance efflux transporter EmrE"/>
    <property type="match status" value="1"/>
</dbReference>
<protein>
    <submittedName>
        <fullName evidence="3">Drug/metabolite transporter (DMT)-like permease</fullName>
    </submittedName>
</protein>
<proteinExistence type="predicted"/>
<feature type="transmembrane region" description="Helical" evidence="2">
    <location>
        <begin position="251"/>
        <end position="271"/>
    </location>
</feature>
<accession>A0A7X0HDG1</accession>
<dbReference type="EMBL" id="JACHEM010000002">
    <property type="protein sequence ID" value="MBB6434524.1"/>
    <property type="molecule type" value="Genomic_DNA"/>
</dbReference>
<keyword evidence="2" id="KW-0472">Membrane</keyword>
<dbReference type="PANTHER" id="PTHR40761">
    <property type="entry name" value="CONSERVED INTEGRAL MEMBRANE ALANINE VALINE AND LEUCINE RICH PROTEIN-RELATED"/>
    <property type="match status" value="1"/>
</dbReference>
<evidence type="ECO:0000313" key="3">
    <source>
        <dbReference type="EMBL" id="MBB6434524.1"/>
    </source>
</evidence>
<dbReference type="Proteomes" id="UP000540423">
    <property type="component" value="Unassembled WGS sequence"/>
</dbReference>
<dbReference type="RefSeq" id="WP_229923201.1">
    <property type="nucleotide sequence ID" value="NZ_BNBN01000002.1"/>
</dbReference>
<keyword evidence="4" id="KW-1185">Reference proteome</keyword>
<evidence type="ECO:0000256" key="1">
    <source>
        <dbReference type="SAM" id="MobiDB-lite"/>
    </source>
</evidence>
<keyword evidence="2" id="KW-1133">Transmembrane helix</keyword>
<dbReference type="PANTHER" id="PTHR40761:SF1">
    <property type="entry name" value="CONSERVED INTEGRAL MEMBRANE ALANINE VALINE AND LEUCINE RICH PROTEIN-RELATED"/>
    <property type="match status" value="1"/>
</dbReference>
<feature type="transmembrane region" description="Helical" evidence="2">
    <location>
        <begin position="43"/>
        <end position="68"/>
    </location>
</feature>
<name>A0A7X0HDG1_9ACTN</name>
<feature type="transmembrane region" description="Helical" evidence="2">
    <location>
        <begin position="104"/>
        <end position="121"/>
    </location>
</feature>
<feature type="region of interest" description="Disordered" evidence="1">
    <location>
        <begin position="305"/>
        <end position="342"/>
    </location>
</feature>
<feature type="transmembrane region" description="Helical" evidence="2">
    <location>
        <begin position="183"/>
        <end position="201"/>
    </location>
</feature>
<feature type="region of interest" description="Disordered" evidence="1">
    <location>
        <begin position="159"/>
        <end position="181"/>
    </location>
</feature>
<dbReference type="AlphaFoldDB" id="A0A7X0HDG1"/>